<dbReference type="OrthoDB" id="626167at2759"/>
<dbReference type="PANTHER" id="PTHR10098">
    <property type="entry name" value="RAPSYN-RELATED"/>
    <property type="match status" value="1"/>
</dbReference>
<organism evidence="2 3">
    <name type="scientific">Symbiodinium pilosum</name>
    <name type="common">Dinoflagellate</name>
    <dbReference type="NCBI Taxonomy" id="2952"/>
    <lineage>
        <taxon>Eukaryota</taxon>
        <taxon>Sar</taxon>
        <taxon>Alveolata</taxon>
        <taxon>Dinophyceae</taxon>
        <taxon>Suessiales</taxon>
        <taxon>Symbiodiniaceae</taxon>
        <taxon>Symbiodinium</taxon>
    </lineage>
</organism>
<evidence type="ECO:0000313" key="3">
    <source>
        <dbReference type="Proteomes" id="UP000649617"/>
    </source>
</evidence>
<dbReference type="AlphaFoldDB" id="A0A812JLB6"/>
<gene>
    <name evidence="2" type="primary">TTC28</name>
    <name evidence="2" type="ORF">SPIL2461_LOCUS1922</name>
</gene>
<protein>
    <submittedName>
        <fullName evidence="2">TTC28 protein</fullName>
    </submittedName>
</protein>
<feature type="domain" description="CHAT" evidence="1">
    <location>
        <begin position="3"/>
        <end position="139"/>
    </location>
</feature>
<dbReference type="InterPro" id="IPR024983">
    <property type="entry name" value="CHAT_dom"/>
</dbReference>
<dbReference type="PANTHER" id="PTHR10098:SF108">
    <property type="entry name" value="TETRATRICOPEPTIDE REPEAT PROTEIN 28"/>
    <property type="match status" value="1"/>
</dbReference>
<proteinExistence type="predicted"/>
<evidence type="ECO:0000259" key="1">
    <source>
        <dbReference type="Pfam" id="PF12770"/>
    </source>
</evidence>
<evidence type="ECO:0000313" key="2">
    <source>
        <dbReference type="EMBL" id="CAE7204232.1"/>
    </source>
</evidence>
<dbReference type="Pfam" id="PF12770">
    <property type="entry name" value="CHAT"/>
    <property type="match status" value="1"/>
</dbReference>
<sequence>MENPFLRSGLALAGARAWQEVEGNSTEDAASGIFTAQDARGLDLRGTRLVVLSACETGLGDTPCGQGVQGLASACLAAGARCVIMSLWKVPDTDTQALMKAFYGGLRCGKSIACALQAAQRELRQPASYSRWGAFVILGWPFDSPLADL</sequence>
<comment type="caution">
    <text evidence="2">The sequence shown here is derived from an EMBL/GenBank/DDBJ whole genome shotgun (WGS) entry which is preliminary data.</text>
</comment>
<reference evidence="2" key="1">
    <citation type="submission" date="2021-02" db="EMBL/GenBank/DDBJ databases">
        <authorList>
            <person name="Dougan E. K."/>
            <person name="Rhodes N."/>
            <person name="Thang M."/>
            <person name="Chan C."/>
        </authorList>
    </citation>
    <scope>NUCLEOTIDE SEQUENCE</scope>
</reference>
<dbReference type="EMBL" id="CAJNIZ010001991">
    <property type="protein sequence ID" value="CAE7204232.1"/>
    <property type="molecule type" value="Genomic_DNA"/>
</dbReference>
<dbReference type="Proteomes" id="UP000649617">
    <property type="component" value="Unassembled WGS sequence"/>
</dbReference>
<accession>A0A812JLB6</accession>
<name>A0A812JLB6_SYMPI</name>
<keyword evidence="3" id="KW-1185">Reference proteome</keyword>